<dbReference type="AlphaFoldDB" id="A0AAD5UD63"/>
<dbReference type="Pfam" id="PF09747">
    <property type="entry name" value="CCD97-like_C"/>
    <property type="match status" value="1"/>
</dbReference>
<evidence type="ECO:0000313" key="3">
    <source>
        <dbReference type="Proteomes" id="UP001210925"/>
    </source>
</evidence>
<evidence type="ECO:0000313" key="2">
    <source>
        <dbReference type="EMBL" id="KAJ3254806.1"/>
    </source>
</evidence>
<keyword evidence="3" id="KW-1185">Reference proteome</keyword>
<proteinExistence type="predicted"/>
<feature type="domain" description="CCD97-like C-terminal" evidence="1">
    <location>
        <begin position="162"/>
        <end position="239"/>
    </location>
</feature>
<dbReference type="InterPro" id="IPR040233">
    <property type="entry name" value="CCD97-like_C"/>
</dbReference>
<evidence type="ECO:0000259" key="1">
    <source>
        <dbReference type="Pfam" id="PF09747"/>
    </source>
</evidence>
<dbReference type="EMBL" id="JADGKB010000077">
    <property type="protein sequence ID" value="KAJ3254806.1"/>
    <property type="molecule type" value="Genomic_DNA"/>
</dbReference>
<organism evidence="2 3">
    <name type="scientific">Boothiomyces macroporosus</name>
    <dbReference type="NCBI Taxonomy" id="261099"/>
    <lineage>
        <taxon>Eukaryota</taxon>
        <taxon>Fungi</taxon>
        <taxon>Fungi incertae sedis</taxon>
        <taxon>Chytridiomycota</taxon>
        <taxon>Chytridiomycota incertae sedis</taxon>
        <taxon>Chytridiomycetes</taxon>
        <taxon>Rhizophydiales</taxon>
        <taxon>Terramycetaceae</taxon>
        <taxon>Boothiomyces</taxon>
    </lineage>
</organism>
<protein>
    <recommendedName>
        <fullName evidence="1">CCD97-like C-terminal domain-containing protein</fullName>
    </recommendedName>
</protein>
<reference evidence="2" key="1">
    <citation type="submission" date="2020-05" db="EMBL/GenBank/DDBJ databases">
        <title>Phylogenomic resolution of chytrid fungi.</title>
        <authorList>
            <person name="Stajich J.E."/>
            <person name="Amses K."/>
            <person name="Simmons R."/>
            <person name="Seto K."/>
            <person name="Myers J."/>
            <person name="Bonds A."/>
            <person name="Quandt C.A."/>
            <person name="Barry K."/>
            <person name="Liu P."/>
            <person name="Grigoriev I."/>
            <person name="Longcore J.E."/>
            <person name="James T.Y."/>
        </authorList>
    </citation>
    <scope>NUCLEOTIDE SEQUENCE</scope>
    <source>
        <strain evidence="2">PLAUS21</strain>
    </source>
</reference>
<dbReference type="PANTHER" id="PTHR31840:SF1">
    <property type="entry name" value="COILED-COIL DOMAIN-CONTAINING PROTEIN 97"/>
    <property type="match status" value="1"/>
</dbReference>
<name>A0AAD5UD63_9FUNG</name>
<dbReference type="InterPro" id="IPR018613">
    <property type="entry name" value="Ccdc97-like"/>
</dbReference>
<accession>A0AAD5UD63</accession>
<dbReference type="Proteomes" id="UP001210925">
    <property type="component" value="Unassembled WGS sequence"/>
</dbReference>
<sequence length="239" mass="28168">MNQNDLVLNRRRRKKKNKLPQIINIPQPLMPHDDIVIGNGTIDQYLEWVNTSLEIFNSIKVTGIEPDLAKCCSVVAQVDKSNFSINMETTTFEKTISGLYVQISRIQPLRLKFIERNSDMFTVPEIKHRLPLLHHKILYFHTEDISHLKLSERIQFNKDEQRYLEIVNQIEEEEDSDEEPEHKVTGDEMAILEQELIRLAKELFLAGKDDFDYSKIDDNVEYDDLKIINQDMEDLYFDE</sequence>
<gene>
    <name evidence="2" type="ORF">HK103_006796</name>
</gene>
<comment type="caution">
    <text evidence="2">The sequence shown here is derived from an EMBL/GenBank/DDBJ whole genome shotgun (WGS) entry which is preliminary data.</text>
</comment>
<dbReference type="PANTHER" id="PTHR31840">
    <property type="entry name" value="COILED-COIL DOMAIN-CONTAINING PROTEIN 97"/>
    <property type="match status" value="1"/>
</dbReference>